<dbReference type="EMBL" id="UAWL01000006">
    <property type="protein sequence ID" value="SQB98996.1"/>
    <property type="molecule type" value="Genomic_DNA"/>
</dbReference>
<dbReference type="Gene3D" id="3.30.750.140">
    <property type="match status" value="1"/>
</dbReference>
<dbReference type="Proteomes" id="UP000250166">
    <property type="component" value="Unassembled WGS sequence"/>
</dbReference>
<feature type="region of interest" description="Disordered" evidence="1">
    <location>
        <begin position="702"/>
        <end position="726"/>
    </location>
</feature>
<feature type="compositionally biased region" description="Polar residues" evidence="1">
    <location>
        <begin position="589"/>
        <end position="609"/>
    </location>
</feature>
<feature type="compositionally biased region" description="Basic and acidic residues" evidence="1">
    <location>
        <begin position="210"/>
        <end position="220"/>
    </location>
</feature>
<feature type="region of interest" description="Disordered" evidence="1">
    <location>
        <begin position="578"/>
        <end position="609"/>
    </location>
</feature>
<keyword evidence="3" id="KW-0969">Cilium</keyword>
<feature type="compositionally biased region" description="Polar residues" evidence="1">
    <location>
        <begin position="266"/>
        <end position="300"/>
    </location>
</feature>
<organism evidence="3 4">
    <name type="scientific">Helicobacter fennelliae</name>
    <dbReference type="NCBI Taxonomy" id="215"/>
    <lineage>
        <taxon>Bacteria</taxon>
        <taxon>Pseudomonadati</taxon>
        <taxon>Campylobacterota</taxon>
        <taxon>Epsilonproteobacteria</taxon>
        <taxon>Campylobacterales</taxon>
        <taxon>Helicobacteraceae</taxon>
        <taxon>Helicobacter</taxon>
    </lineage>
</organism>
<feature type="region of interest" description="Disordered" evidence="1">
    <location>
        <begin position="245"/>
        <end position="300"/>
    </location>
</feature>
<feature type="compositionally biased region" description="Polar residues" evidence="1">
    <location>
        <begin position="1"/>
        <end position="27"/>
    </location>
</feature>
<feature type="region of interest" description="Disordered" evidence="1">
    <location>
        <begin position="1"/>
        <end position="94"/>
    </location>
</feature>
<reference evidence="3 4" key="1">
    <citation type="submission" date="2018-06" db="EMBL/GenBank/DDBJ databases">
        <authorList>
            <consortium name="Pathogen Informatics"/>
            <person name="Doyle S."/>
        </authorList>
    </citation>
    <scope>NUCLEOTIDE SEQUENCE [LARGE SCALE GENOMIC DNA]</scope>
    <source>
        <strain evidence="3 4">NCTC13102</strain>
    </source>
</reference>
<evidence type="ECO:0000313" key="4">
    <source>
        <dbReference type="Proteomes" id="UP000250166"/>
    </source>
</evidence>
<dbReference type="Pfam" id="PF02120">
    <property type="entry name" value="Flg_hook"/>
    <property type="match status" value="1"/>
</dbReference>
<feature type="compositionally biased region" description="Polar residues" evidence="1">
    <location>
        <begin position="137"/>
        <end position="146"/>
    </location>
</feature>
<feature type="compositionally biased region" description="Basic and acidic residues" evidence="1">
    <location>
        <begin position="578"/>
        <end position="588"/>
    </location>
</feature>
<feature type="domain" description="Flagellar hook-length control protein-like C-terminal" evidence="2">
    <location>
        <begin position="626"/>
        <end position="705"/>
    </location>
</feature>
<feature type="compositionally biased region" description="Polar residues" evidence="1">
    <location>
        <begin position="66"/>
        <end position="94"/>
    </location>
</feature>
<feature type="compositionally biased region" description="Low complexity" evidence="1">
    <location>
        <begin position="549"/>
        <end position="559"/>
    </location>
</feature>
<feature type="compositionally biased region" description="Gly residues" evidence="1">
    <location>
        <begin position="703"/>
        <end position="713"/>
    </location>
</feature>
<evidence type="ECO:0000313" key="3">
    <source>
        <dbReference type="EMBL" id="SQB98996.1"/>
    </source>
</evidence>
<dbReference type="AlphaFoldDB" id="A0A2X3BI71"/>
<feature type="compositionally biased region" description="Polar residues" evidence="1">
    <location>
        <begin position="197"/>
        <end position="209"/>
    </location>
</feature>
<feature type="compositionally biased region" description="Polar residues" evidence="1">
    <location>
        <begin position="38"/>
        <end position="52"/>
    </location>
</feature>
<name>A0A2X3BI71_9HELI</name>
<feature type="compositionally biased region" description="Polar residues" evidence="1">
    <location>
        <begin position="521"/>
        <end position="545"/>
    </location>
</feature>
<sequence>MLEQALNISTPSVALNTNQAPQKSSQNTKKDVPDFQTILANSLNSDNKQAPNPNALPKSKTKAESKNNPLQSQKTLNPKNITDLGQTLSSNSTNHTAKTLEDKALSSALNSAPKQNLAPNSTHQKNALSNAASIALQNQPQQSQRSADLDLNSGAGDIGTGDMDLSKSLQKQDSQKRDLNEMAKVQPKPSSLAIAQGKTTQPQALNSKESNVDDKSHAKDSQSLQPNALDSANAIASPLNPLNVASAKDSHQASQAFAESSEPHTLGSTANLANNLANHSTPSQAKTTASLKTPLDTSNPQSYTLNDVAKKANDLNLNPSNIKFDKEAGDDEFKNSIQNRANHLARTPQGEQSDVKHFFDKQDEQTLRPLFYMLEGMNAKLAANRRKTNNQNKIEYAIEGKSERIAIIHRGRELPKNIVDSQLKNNKQDRVFEQIQKDLLAGKSLDLEQIQKDLESAQNLDSASQPTLKIASQQAKPLGATLASESLTQALYATKAMPQQQDKDPNKRQKDEKSQKIPLKATQQNSQTPKESSIDSASPASQTPQAPKEQAAQSSQSELAQNLENEFILEKAKMPKEIEAKAESKSQEKPQATASHTTNATMAKNDSRASLNPKETIHSFVSQFEQEVKKFKPPMSRISLELSPKEIGNIELTITQQGKNIHINVISNPQALNLFANNQVDLRQGLINAGFEGVNLSFSSNAGGNGGNSGGKGRGQHQESSQNPLNEYEEAHNAPTYSAMEITIPQYA</sequence>
<proteinExistence type="predicted"/>
<gene>
    <name evidence="3" type="ORF">NCTC13102_01469</name>
</gene>
<dbReference type="InterPro" id="IPR038610">
    <property type="entry name" value="FliK-like_C_sf"/>
</dbReference>
<feature type="compositionally biased region" description="Basic and acidic residues" evidence="1">
    <location>
        <begin position="501"/>
        <end position="515"/>
    </location>
</feature>
<dbReference type="RefSeq" id="WP_112058775.1">
    <property type="nucleotide sequence ID" value="NZ_UAWL01000006.1"/>
</dbReference>
<feature type="region of interest" description="Disordered" evidence="1">
    <location>
        <begin position="496"/>
        <end position="559"/>
    </location>
</feature>
<evidence type="ECO:0000259" key="2">
    <source>
        <dbReference type="Pfam" id="PF02120"/>
    </source>
</evidence>
<dbReference type="InterPro" id="IPR021136">
    <property type="entry name" value="Flagellar_hook_control-like_C"/>
</dbReference>
<accession>A0A2X3BI71</accession>
<keyword evidence="3" id="KW-0966">Cell projection</keyword>
<keyword evidence="3" id="KW-0282">Flagellum</keyword>
<evidence type="ECO:0000256" key="1">
    <source>
        <dbReference type="SAM" id="MobiDB-lite"/>
    </source>
</evidence>
<protein>
    <submittedName>
        <fullName evidence="3">Flagellar hook-length control protein</fullName>
    </submittedName>
</protein>
<feature type="region of interest" description="Disordered" evidence="1">
    <location>
        <begin position="137"/>
        <end position="225"/>
    </location>
</feature>